<comment type="similarity">
    <text evidence="2">In the C-terminal section; belongs to the peptidase M41 family.</text>
</comment>
<dbReference type="InterPro" id="IPR005936">
    <property type="entry name" value="FtsH"/>
</dbReference>
<dbReference type="CDD" id="cd19501">
    <property type="entry name" value="RecA-like_FtsH"/>
    <property type="match status" value="1"/>
</dbReference>
<dbReference type="SMART" id="SM00382">
    <property type="entry name" value="AAA"/>
    <property type="match status" value="1"/>
</dbReference>
<evidence type="ECO:0000313" key="18">
    <source>
        <dbReference type="RefSeq" id="XP_065676462.1"/>
    </source>
</evidence>
<feature type="domain" description="AAA+ ATPase" evidence="13">
    <location>
        <begin position="328"/>
        <end position="466"/>
    </location>
</feature>
<keyword evidence="7" id="KW-0378">Hydrolase</keyword>
<evidence type="ECO:0000256" key="12">
    <source>
        <dbReference type="SAM" id="Phobius"/>
    </source>
</evidence>
<dbReference type="InterPro" id="IPR003959">
    <property type="entry name" value="ATPase_AAA_core"/>
</dbReference>
<dbReference type="Gene3D" id="1.20.58.760">
    <property type="entry name" value="Peptidase M41"/>
    <property type="match status" value="1"/>
</dbReference>
<keyword evidence="4" id="KW-0645">Protease</keyword>
<dbReference type="SUPFAM" id="SSF140990">
    <property type="entry name" value="FtsH protease domain-like"/>
    <property type="match status" value="1"/>
</dbReference>
<keyword evidence="5" id="KW-0479">Metal-binding</keyword>
<dbReference type="RefSeq" id="XP_065676459.1">
    <property type="nucleotide sequence ID" value="XM_065820387.1"/>
</dbReference>
<dbReference type="PANTHER" id="PTHR43655">
    <property type="entry name" value="ATP-DEPENDENT PROTEASE"/>
    <property type="match status" value="1"/>
</dbReference>
<dbReference type="NCBIfam" id="TIGR01241">
    <property type="entry name" value="FtsH_fam"/>
    <property type="match status" value="1"/>
</dbReference>
<evidence type="ECO:0000259" key="13">
    <source>
        <dbReference type="SMART" id="SM00382"/>
    </source>
</evidence>
<organism evidence="14 15">
    <name type="scientific">Hydra vulgaris</name>
    <name type="common">Hydra</name>
    <name type="synonym">Hydra attenuata</name>
    <dbReference type="NCBI Taxonomy" id="6087"/>
    <lineage>
        <taxon>Eukaryota</taxon>
        <taxon>Metazoa</taxon>
        <taxon>Cnidaria</taxon>
        <taxon>Hydrozoa</taxon>
        <taxon>Hydroidolina</taxon>
        <taxon>Anthoathecata</taxon>
        <taxon>Aplanulata</taxon>
        <taxon>Hydridae</taxon>
        <taxon>Hydra</taxon>
    </lineage>
</organism>
<evidence type="ECO:0000313" key="16">
    <source>
        <dbReference type="RefSeq" id="XP_065676460.1"/>
    </source>
</evidence>
<keyword evidence="10" id="KW-0482">Metalloprotease</keyword>
<name>A0ABM4DPE7_HYDVU</name>
<dbReference type="Pfam" id="PF00004">
    <property type="entry name" value="AAA"/>
    <property type="match status" value="1"/>
</dbReference>
<feature type="region of interest" description="Disordered" evidence="11">
    <location>
        <begin position="94"/>
        <end position="114"/>
    </location>
</feature>
<feature type="transmembrane region" description="Helical" evidence="12">
    <location>
        <begin position="237"/>
        <end position="257"/>
    </location>
</feature>
<dbReference type="InterPro" id="IPR037219">
    <property type="entry name" value="Peptidase_M41-like"/>
</dbReference>
<reference evidence="15 16" key="1">
    <citation type="submission" date="2025-05" db="UniProtKB">
        <authorList>
            <consortium name="RefSeq"/>
        </authorList>
    </citation>
    <scope>IDENTIFICATION</scope>
</reference>
<dbReference type="InterPro" id="IPR000642">
    <property type="entry name" value="Peptidase_M41"/>
</dbReference>
<comment type="similarity">
    <text evidence="3">In the N-terminal section; belongs to the AAA ATPase family.</text>
</comment>
<dbReference type="Pfam" id="PF17862">
    <property type="entry name" value="AAA_lid_3"/>
    <property type="match status" value="1"/>
</dbReference>
<keyword evidence="12" id="KW-1133">Transmembrane helix</keyword>
<evidence type="ECO:0000313" key="17">
    <source>
        <dbReference type="RefSeq" id="XP_065676461.1"/>
    </source>
</evidence>
<evidence type="ECO:0000313" key="14">
    <source>
        <dbReference type="Proteomes" id="UP001652625"/>
    </source>
</evidence>
<proteinExistence type="inferred from homology"/>
<accession>A0ABM4DPE7</accession>
<dbReference type="InterPro" id="IPR041569">
    <property type="entry name" value="AAA_lid_3"/>
</dbReference>
<dbReference type="InterPro" id="IPR011546">
    <property type="entry name" value="Pept_M41_FtsH_extracell"/>
</dbReference>
<evidence type="ECO:0000256" key="10">
    <source>
        <dbReference type="ARBA" id="ARBA00023049"/>
    </source>
</evidence>
<dbReference type="RefSeq" id="XP_065676462.1">
    <property type="nucleotide sequence ID" value="XM_065820390.1"/>
</dbReference>
<dbReference type="SUPFAM" id="SSF52540">
    <property type="entry name" value="P-loop containing nucleoside triphosphate hydrolases"/>
    <property type="match status" value="1"/>
</dbReference>
<keyword evidence="8" id="KW-0862">Zinc</keyword>
<dbReference type="InterPro" id="IPR003593">
    <property type="entry name" value="AAA+_ATPase"/>
</dbReference>
<protein>
    <submittedName>
        <fullName evidence="15 16">Mitochondrial inner membrane m-AAA protease component paraplegin-like</fullName>
    </submittedName>
</protein>
<dbReference type="RefSeq" id="XP_065676461.1">
    <property type="nucleotide sequence ID" value="XM_065820389.1"/>
</dbReference>
<evidence type="ECO:0000256" key="8">
    <source>
        <dbReference type="ARBA" id="ARBA00022833"/>
    </source>
</evidence>
<evidence type="ECO:0000256" key="11">
    <source>
        <dbReference type="SAM" id="MobiDB-lite"/>
    </source>
</evidence>
<evidence type="ECO:0000256" key="1">
    <source>
        <dbReference type="ARBA" id="ARBA00001947"/>
    </source>
</evidence>
<evidence type="ECO:0000256" key="3">
    <source>
        <dbReference type="ARBA" id="ARBA00010550"/>
    </source>
</evidence>
<gene>
    <name evidence="15 16 17 18" type="primary">LOC136072098</name>
</gene>
<evidence type="ECO:0000256" key="2">
    <source>
        <dbReference type="ARBA" id="ARBA00010044"/>
    </source>
</evidence>
<feature type="compositionally biased region" description="Basic and acidic residues" evidence="11">
    <location>
        <begin position="99"/>
        <end position="111"/>
    </location>
</feature>
<dbReference type="InterPro" id="IPR027417">
    <property type="entry name" value="P-loop_NTPase"/>
</dbReference>
<dbReference type="GeneID" id="136072098"/>
<keyword evidence="12" id="KW-0472">Membrane</keyword>
<dbReference type="Gene3D" id="3.40.50.300">
    <property type="entry name" value="P-loop containing nucleotide triphosphate hydrolases"/>
    <property type="match status" value="1"/>
</dbReference>
<evidence type="ECO:0000313" key="15">
    <source>
        <dbReference type="RefSeq" id="XP_065676459.1"/>
    </source>
</evidence>
<dbReference type="Gene3D" id="1.10.8.60">
    <property type="match status" value="1"/>
</dbReference>
<dbReference type="Pfam" id="PF01434">
    <property type="entry name" value="Peptidase_M41"/>
    <property type="match status" value="1"/>
</dbReference>
<evidence type="ECO:0000256" key="4">
    <source>
        <dbReference type="ARBA" id="ARBA00022670"/>
    </source>
</evidence>
<keyword evidence="6" id="KW-0547">Nucleotide-binding</keyword>
<dbReference type="Proteomes" id="UP001652625">
    <property type="component" value="Chromosome 15"/>
</dbReference>
<dbReference type="RefSeq" id="XP_065676460.1">
    <property type="nucleotide sequence ID" value="XM_065820388.1"/>
</dbReference>
<evidence type="ECO:0000256" key="9">
    <source>
        <dbReference type="ARBA" id="ARBA00022840"/>
    </source>
</evidence>
<dbReference type="InterPro" id="IPR050928">
    <property type="entry name" value="ATP-dep_Zn_Metalloprotease"/>
</dbReference>
<keyword evidence="12" id="KW-0812">Transmembrane</keyword>
<dbReference type="Pfam" id="PF06480">
    <property type="entry name" value="FtsH_ext"/>
    <property type="match status" value="1"/>
</dbReference>
<evidence type="ECO:0000256" key="7">
    <source>
        <dbReference type="ARBA" id="ARBA00022801"/>
    </source>
</evidence>
<comment type="cofactor">
    <cofactor evidence="1">
        <name>Zn(2+)</name>
        <dbReference type="ChEBI" id="CHEBI:29105"/>
    </cofactor>
</comment>
<dbReference type="Gene3D" id="3.40.1690.20">
    <property type="match status" value="1"/>
</dbReference>
<evidence type="ECO:0000256" key="6">
    <source>
        <dbReference type="ARBA" id="ARBA00022741"/>
    </source>
</evidence>
<evidence type="ECO:0000256" key="5">
    <source>
        <dbReference type="ARBA" id="ARBA00022723"/>
    </source>
</evidence>
<keyword evidence="9" id="KW-0067">ATP-binding</keyword>
<sequence length="747" mass="83011">MQLRAGLCNKFQLKTTVIYRPLVRYLPSLCAKASPTLSLLEKHTTEARIQHKKINKYIAGAKSSLFKKFFFWDQNALIKVPSWLLSVGPSNKKSNNSFKENEGNENPDGKNQENNPYNGPNFFLWAIGFFLISVLLKNGGNGGIPETSWPVFLRLMLQTGEVDRLTVSSNQDQVYVFLKEGAQINGREVNSSGPDYKFSIGNLQRFEENLIAEQKKLGIESPDYIPVSYSSSNKSKFSLLEIMMIGGAALAFIFYFISNKTKGGLGFGSFGNPFLRHTVAKATVIKPGSKQGINFKKVAGMNEAKQEVMEFVDFLKNADKFKELGAKMPKGALLCGPPGTGKTLLAKAIATESSVPFLSMAGSDFVEMFSGVGAARVRDLFSQARKMSPCIVYIDEIDAIGRARRPGQGGNSEQESTLNQLLVEMDGINSGEGVVMLASTNRPDILDQALMRPGRFDRTITIDLPTLVERKDIFEIYLSDLKLGSSLTKYSERLAELTPGKSGADIANICNEAALHAARLNEKCVDSANFEYAVERVIAGIQKRTNTMSDIERRIVAYHEAGHAIVNWMLKYTEPVLKISIIPRMSSPFGYTQKFPLDIKLHTNEQLFDMMCGHLGGRAAEAITFGRITTGAEDDLKLVTKMAYQQIVTFGMNERIGPISFRMKNSEEFSRKPYSDALARIIDEEARSLVSKALDVTNKVITENKIKLDKLASELLEKEVINHDSLIQIIGPPPFGDKRETFYKKTF</sequence>
<dbReference type="PANTHER" id="PTHR43655:SF8">
    <property type="entry name" value="PARAPLEGIN"/>
    <property type="match status" value="1"/>
</dbReference>
<dbReference type="HAMAP" id="MF_01458">
    <property type="entry name" value="FtsH"/>
    <property type="match status" value="1"/>
</dbReference>
<keyword evidence="14" id="KW-1185">Reference proteome</keyword>